<feature type="transmembrane region" description="Helical" evidence="8">
    <location>
        <begin position="261"/>
        <end position="284"/>
    </location>
</feature>
<evidence type="ECO:0000256" key="1">
    <source>
        <dbReference type="ARBA" id="ARBA00004651"/>
    </source>
</evidence>
<dbReference type="GO" id="GO:0042910">
    <property type="term" value="F:xenobiotic transmembrane transporter activity"/>
    <property type="evidence" value="ECO:0007669"/>
    <property type="project" value="InterPro"/>
</dbReference>
<dbReference type="GO" id="GO:1990961">
    <property type="term" value="P:xenobiotic detoxification by transmembrane export across the plasma membrane"/>
    <property type="evidence" value="ECO:0007669"/>
    <property type="project" value="InterPro"/>
</dbReference>
<sequence length="420" mass="45347">MIVIQQEKQVTEMHNPTGKQRIGLALLLGMLAMMGPFNIDMYLPSFPQIANDLDATASLVQLSLTACLVGLAVGQMVIGSISDAIGRRKPLLLFLSLFVLASLLCAIAPNIVVLIIARFIQGFTASSGIVLSRAVVRDIFSGKALTQFFSLLMVINATAPMIAPMSGGAVLSIPFATWHTIFYFLFVLGLIMVLIVAFKLKESLPPEKRQPSSIKQSIKTMGSLWKDRSFIGYAIVVCFVQGGTFAYVSGTPFIYQDIYHVSSFVFSILFGMNGLAIIFGSFLVGRLSGRFEERSLLRTGVLISLTANTVLLIMTIIQAPLVMIVLPLFFHLNAVGIILTSSFTLAMRNQSSRAGSASALLGMLPLLMGAIVAPLVGLNESTAIPMGAVLFTNSFIGAIIFFTLTKEKEQSDNEELVENG</sequence>
<dbReference type="Pfam" id="PF07690">
    <property type="entry name" value="MFS_1"/>
    <property type="match status" value="1"/>
</dbReference>
<dbReference type="CDD" id="cd17320">
    <property type="entry name" value="MFS_MdfA_MDR_like"/>
    <property type="match status" value="1"/>
</dbReference>
<evidence type="ECO:0000256" key="5">
    <source>
        <dbReference type="ARBA" id="ARBA00022692"/>
    </source>
</evidence>
<feature type="transmembrane region" description="Helical" evidence="8">
    <location>
        <begin position="91"/>
        <end position="109"/>
    </location>
</feature>
<dbReference type="InterPro" id="IPR004812">
    <property type="entry name" value="Efflux_drug-R_Bcr/CmlA"/>
</dbReference>
<feature type="transmembrane region" description="Helical" evidence="8">
    <location>
        <begin position="323"/>
        <end position="345"/>
    </location>
</feature>
<evidence type="ECO:0000259" key="9">
    <source>
        <dbReference type="PROSITE" id="PS50850"/>
    </source>
</evidence>
<dbReference type="Gene3D" id="1.20.1720.10">
    <property type="entry name" value="Multidrug resistance protein D"/>
    <property type="match status" value="1"/>
</dbReference>
<feature type="transmembrane region" description="Helical" evidence="8">
    <location>
        <begin position="296"/>
        <end position="317"/>
    </location>
</feature>
<dbReference type="InterPro" id="IPR011701">
    <property type="entry name" value="MFS"/>
</dbReference>
<proteinExistence type="inferred from homology"/>
<keyword evidence="3 8" id="KW-0813">Transport</keyword>
<feature type="transmembrane region" description="Helical" evidence="8">
    <location>
        <begin position="357"/>
        <end position="377"/>
    </location>
</feature>
<dbReference type="PANTHER" id="PTHR23502">
    <property type="entry name" value="MAJOR FACILITATOR SUPERFAMILY"/>
    <property type="match status" value="1"/>
</dbReference>
<comment type="subcellular location">
    <subcellularLocation>
        <location evidence="1 8">Cell membrane</location>
        <topology evidence="1 8">Multi-pass membrane protein</topology>
    </subcellularLocation>
</comment>
<gene>
    <name evidence="10" type="ORF">J416_15457</name>
</gene>
<evidence type="ECO:0000256" key="6">
    <source>
        <dbReference type="ARBA" id="ARBA00022989"/>
    </source>
</evidence>
<feature type="transmembrane region" description="Helical" evidence="8">
    <location>
        <begin position="383"/>
        <end position="404"/>
    </location>
</feature>
<dbReference type="eggNOG" id="COG2814">
    <property type="taxonomic scope" value="Bacteria"/>
</dbReference>
<feature type="domain" description="Major facilitator superfamily (MFS) profile" evidence="9">
    <location>
        <begin position="24"/>
        <end position="409"/>
    </location>
</feature>
<keyword evidence="5 8" id="KW-0812">Transmembrane</keyword>
<protein>
    <recommendedName>
        <fullName evidence="8">Bcr/CflA family efflux transporter</fullName>
    </recommendedName>
</protein>
<dbReference type="NCBIfam" id="TIGR00710">
    <property type="entry name" value="efflux_Bcr_CflA"/>
    <property type="match status" value="1"/>
</dbReference>
<dbReference type="FunFam" id="1.20.1720.10:FF:000005">
    <property type="entry name" value="Bcr/CflA family efflux transporter"/>
    <property type="match status" value="1"/>
</dbReference>
<feature type="transmembrane region" description="Helical" evidence="8">
    <location>
        <begin position="115"/>
        <end position="136"/>
    </location>
</feature>
<evidence type="ECO:0000313" key="11">
    <source>
        <dbReference type="Proteomes" id="UP000012283"/>
    </source>
</evidence>
<dbReference type="PANTHER" id="PTHR23502:SF132">
    <property type="entry name" value="POLYAMINE TRANSPORTER 2-RELATED"/>
    <property type="match status" value="1"/>
</dbReference>
<dbReference type="STRING" id="1308866.J416_15457"/>
<evidence type="ECO:0000256" key="4">
    <source>
        <dbReference type="ARBA" id="ARBA00022475"/>
    </source>
</evidence>
<comment type="caution">
    <text evidence="10">The sequence shown here is derived from an EMBL/GenBank/DDBJ whole genome shotgun (WGS) entry which is preliminary data.</text>
</comment>
<keyword evidence="6 8" id="KW-1133">Transmembrane helix</keyword>
<dbReference type="EMBL" id="APML01000092">
    <property type="protein sequence ID" value="ENH95560.1"/>
    <property type="molecule type" value="Genomic_DNA"/>
</dbReference>
<dbReference type="PATRIC" id="fig|1308866.3.peg.3110"/>
<keyword evidence="11" id="KW-1185">Reference proteome</keyword>
<dbReference type="GO" id="GO:0005886">
    <property type="term" value="C:plasma membrane"/>
    <property type="evidence" value="ECO:0007669"/>
    <property type="project" value="UniProtKB-SubCell"/>
</dbReference>
<comment type="similarity">
    <text evidence="2 8">Belongs to the major facilitator superfamily. Bcr/CmlA family.</text>
</comment>
<feature type="transmembrane region" description="Helical" evidence="8">
    <location>
        <begin position="230"/>
        <end position="255"/>
    </location>
</feature>
<feature type="transmembrane region" description="Helical" evidence="8">
    <location>
        <begin position="21"/>
        <end position="39"/>
    </location>
</feature>
<evidence type="ECO:0000256" key="7">
    <source>
        <dbReference type="ARBA" id="ARBA00023136"/>
    </source>
</evidence>
<evidence type="ECO:0000313" key="10">
    <source>
        <dbReference type="EMBL" id="ENH95560.1"/>
    </source>
</evidence>
<name>N4WM45_9BACI</name>
<keyword evidence="7 8" id="KW-0472">Membrane</keyword>
<organism evidence="10 11">
    <name type="scientific">Gracilibacillus halophilus YIM-C55.5</name>
    <dbReference type="NCBI Taxonomy" id="1308866"/>
    <lineage>
        <taxon>Bacteria</taxon>
        <taxon>Bacillati</taxon>
        <taxon>Bacillota</taxon>
        <taxon>Bacilli</taxon>
        <taxon>Bacillales</taxon>
        <taxon>Bacillaceae</taxon>
        <taxon>Gracilibacillus</taxon>
    </lineage>
</organism>
<accession>N4WM45</accession>
<feature type="transmembrane region" description="Helical" evidence="8">
    <location>
        <begin position="148"/>
        <end position="175"/>
    </location>
</feature>
<dbReference type="SUPFAM" id="SSF103473">
    <property type="entry name" value="MFS general substrate transporter"/>
    <property type="match status" value="1"/>
</dbReference>
<dbReference type="Proteomes" id="UP000012283">
    <property type="component" value="Unassembled WGS sequence"/>
</dbReference>
<reference evidence="10 11" key="1">
    <citation type="submission" date="2013-03" db="EMBL/GenBank/DDBJ databases">
        <title>Draft genome sequence of Gracibacillus halophilus YIM-C55.5, a moderately halophilic and thermophilic organism from the Xiaochaidamu salt lake.</title>
        <authorList>
            <person name="Sugumar T."/>
            <person name="Polireddy D.R."/>
            <person name="Antony A."/>
            <person name="Madhava Y.R."/>
            <person name="Sivakumar N."/>
        </authorList>
    </citation>
    <scope>NUCLEOTIDE SEQUENCE [LARGE SCALE GENOMIC DNA]</scope>
    <source>
        <strain evidence="10 11">YIM-C55.5</strain>
    </source>
</reference>
<feature type="transmembrane region" description="Helical" evidence="8">
    <location>
        <begin position="59"/>
        <end position="79"/>
    </location>
</feature>
<feature type="transmembrane region" description="Helical" evidence="8">
    <location>
        <begin position="181"/>
        <end position="200"/>
    </location>
</feature>
<evidence type="ECO:0000256" key="3">
    <source>
        <dbReference type="ARBA" id="ARBA00022448"/>
    </source>
</evidence>
<evidence type="ECO:0000256" key="2">
    <source>
        <dbReference type="ARBA" id="ARBA00006236"/>
    </source>
</evidence>
<dbReference type="InterPro" id="IPR020846">
    <property type="entry name" value="MFS_dom"/>
</dbReference>
<keyword evidence="4 8" id="KW-1003">Cell membrane</keyword>
<dbReference type="PROSITE" id="PS50850">
    <property type="entry name" value="MFS"/>
    <property type="match status" value="1"/>
</dbReference>
<dbReference type="AlphaFoldDB" id="N4WM45"/>
<dbReference type="InterPro" id="IPR036259">
    <property type="entry name" value="MFS_trans_sf"/>
</dbReference>
<evidence type="ECO:0000256" key="8">
    <source>
        <dbReference type="RuleBase" id="RU365088"/>
    </source>
</evidence>